<sequence length="419" mass="50352">MELDFDKEYIRFLLKIYGQFSLLYIKSKNISSYNDVVHSDLLKSIKFFKEVIEKLKLNLRKLRRENCFMILKSELNQLKLLFEFDNILNFFDQLKESDQKESEEIVNLKEKFINVQKLADLELIIESIDLLKIEDNTSKKLIKYLSDIKNGNYILDTIKFIGMMLTSNLKNFTDNLKNYYDEEKYEYKKGLFLDHLMNLKIRKNYDNFLISAHIHTLLFQNMVEIPDLTFYLCEFIKIYNGDTKNTLNEDIITYQEQKDFLEEIKNLYTEMIMKLYDFNKDNGIINDHFEYYKYKNIFVFKKQSDEENCPLNGKKSEILNDYAQIVEKIDVMIKKMFEKNEKIKRLTNYLEKDSSMTFLGRPTLSKDFKFIRYYSNYKSEMTREECLFARLFLVKIVSSIILTDTSIINLLKEDDVLIK</sequence>
<protein>
    <submittedName>
        <fullName evidence="1">Uncharacterized protein</fullName>
    </submittedName>
</protein>
<dbReference type="Proteomes" id="UP000192501">
    <property type="component" value="Unassembled WGS sequence"/>
</dbReference>
<dbReference type="VEuPathDB" id="MicrosporidiaDB:A0H76_2572"/>
<reference evidence="1 2" key="1">
    <citation type="journal article" date="2017" name="Environ. Microbiol.">
        <title>Decay of the glycolytic pathway and adaptation to intranuclear parasitism within Enterocytozoonidae microsporidia.</title>
        <authorList>
            <person name="Wiredu Boakye D."/>
            <person name="Jaroenlak P."/>
            <person name="Prachumwat A."/>
            <person name="Williams T.A."/>
            <person name="Bateman K.S."/>
            <person name="Itsathitphaisarn O."/>
            <person name="Sritunyalucksana K."/>
            <person name="Paszkiewicz K.H."/>
            <person name="Moore K.A."/>
            <person name="Stentiford G.D."/>
            <person name="Williams B.A."/>
        </authorList>
    </citation>
    <scope>NUCLEOTIDE SEQUENCE [LARGE SCALE GENOMIC DNA]</scope>
    <source>
        <strain evidence="2">canceri</strain>
    </source>
</reference>
<organism evidence="1 2">
    <name type="scientific">Hepatospora eriocheir</name>
    <dbReference type="NCBI Taxonomy" id="1081669"/>
    <lineage>
        <taxon>Eukaryota</taxon>
        <taxon>Fungi</taxon>
        <taxon>Fungi incertae sedis</taxon>
        <taxon>Microsporidia</taxon>
        <taxon>Hepatosporidae</taxon>
        <taxon>Hepatospora</taxon>
    </lineage>
</organism>
<gene>
    <name evidence="1" type="ORF">A0H76_2572</name>
</gene>
<dbReference type="EMBL" id="LTAI01000721">
    <property type="protein sequence ID" value="ORD98402.1"/>
    <property type="molecule type" value="Genomic_DNA"/>
</dbReference>
<evidence type="ECO:0000313" key="2">
    <source>
        <dbReference type="Proteomes" id="UP000192501"/>
    </source>
</evidence>
<evidence type="ECO:0000313" key="1">
    <source>
        <dbReference type="EMBL" id="ORD98402.1"/>
    </source>
</evidence>
<comment type="caution">
    <text evidence="1">The sequence shown here is derived from an EMBL/GenBank/DDBJ whole genome shotgun (WGS) entry which is preliminary data.</text>
</comment>
<dbReference type="VEuPathDB" id="MicrosporidiaDB:HERIO_2061"/>
<proteinExistence type="predicted"/>
<dbReference type="VEuPathDB" id="MicrosporidiaDB:HERIO_2060"/>
<dbReference type="AlphaFoldDB" id="A0A1X0QF88"/>
<accession>A0A1X0QF88</accession>
<name>A0A1X0QF88_9MICR</name>